<protein>
    <recommendedName>
        <fullName evidence="4">SLC26A/SulP transporter domain-containing protein</fullName>
    </recommendedName>
</protein>
<evidence type="ECO:0000256" key="1">
    <source>
        <dbReference type="SAM" id="SignalP"/>
    </source>
</evidence>
<dbReference type="EMBL" id="SNRW01034055">
    <property type="protein sequence ID" value="KAA6355780.1"/>
    <property type="molecule type" value="Genomic_DNA"/>
</dbReference>
<accession>A0A5J4TDV5</accession>
<gene>
    <name evidence="2" type="ORF">EZS28_048692</name>
</gene>
<sequence length="99" mass="10774">MSPLAIISVLLIVQYFAIEIIGDAYASTKALGLILNQIFKSPKNPLGYSVKPLNTSMSPNDTNNLKRIGMVQDTDTQSLIAFSISLVVTYVPHADVSYL</sequence>
<evidence type="ECO:0000313" key="2">
    <source>
        <dbReference type="EMBL" id="KAA6355780.1"/>
    </source>
</evidence>
<feature type="non-terminal residue" evidence="2">
    <location>
        <position position="99"/>
    </location>
</feature>
<keyword evidence="1" id="KW-0732">Signal</keyword>
<name>A0A5J4TDV5_9EUKA</name>
<comment type="caution">
    <text evidence="2">The sequence shown here is derived from an EMBL/GenBank/DDBJ whole genome shotgun (WGS) entry which is preliminary data.</text>
</comment>
<evidence type="ECO:0008006" key="4">
    <source>
        <dbReference type="Google" id="ProtNLM"/>
    </source>
</evidence>
<feature type="chain" id="PRO_5023910470" description="SLC26A/SulP transporter domain-containing protein" evidence="1">
    <location>
        <begin position="18"/>
        <end position="99"/>
    </location>
</feature>
<dbReference type="AlphaFoldDB" id="A0A5J4TDV5"/>
<feature type="signal peptide" evidence="1">
    <location>
        <begin position="1"/>
        <end position="17"/>
    </location>
</feature>
<dbReference type="Proteomes" id="UP000324800">
    <property type="component" value="Unassembled WGS sequence"/>
</dbReference>
<organism evidence="2 3">
    <name type="scientific">Streblomastix strix</name>
    <dbReference type="NCBI Taxonomy" id="222440"/>
    <lineage>
        <taxon>Eukaryota</taxon>
        <taxon>Metamonada</taxon>
        <taxon>Preaxostyla</taxon>
        <taxon>Oxymonadida</taxon>
        <taxon>Streblomastigidae</taxon>
        <taxon>Streblomastix</taxon>
    </lineage>
</organism>
<reference evidence="2 3" key="1">
    <citation type="submission" date="2019-03" db="EMBL/GenBank/DDBJ databases">
        <title>Single cell metagenomics reveals metabolic interactions within the superorganism composed of flagellate Streblomastix strix and complex community of Bacteroidetes bacteria on its surface.</title>
        <authorList>
            <person name="Treitli S.C."/>
            <person name="Kolisko M."/>
            <person name="Husnik F."/>
            <person name="Keeling P."/>
            <person name="Hampl V."/>
        </authorList>
    </citation>
    <scope>NUCLEOTIDE SEQUENCE [LARGE SCALE GENOMIC DNA]</scope>
    <source>
        <strain evidence="2">ST1C</strain>
    </source>
</reference>
<proteinExistence type="predicted"/>
<evidence type="ECO:0000313" key="3">
    <source>
        <dbReference type="Proteomes" id="UP000324800"/>
    </source>
</evidence>